<protein>
    <recommendedName>
        <fullName evidence="4">DUF4148 domain-containing protein</fullName>
    </recommendedName>
</protein>
<organism evidence="2 3">
    <name type="scientific">Rhizobium gallicum bv. gallicum R602sp</name>
    <dbReference type="NCBI Taxonomy" id="1041138"/>
    <lineage>
        <taxon>Bacteria</taxon>
        <taxon>Pseudomonadati</taxon>
        <taxon>Pseudomonadota</taxon>
        <taxon>Alphaproteobacteria</taxon>
        <taxon>Hyphomicrobiales</taxon>
        <taxon>Rhizobiaceae</taxon>
        <taxon>Rhizobium/Agrobacterium group</taxon>
        <taxon>Rhizobium</taxon>
    </lineage>
</organism>
<dbReference type="EMBL" id="CP006877">
    <property type="protein sequence ID" value="AJD40759.1"/>
    <property type="molecule type" value="Genomic_DNA"/>
</dbReference>
<name>A0A0B4WYJ7_9HYPH</name>
<evidence type="ECO:0008006" key="4">
    <source>
        <dbReference type="Google" id="ProtNLM"/>
    </source>
</evidence>
<sequence>MNRVATIAIVSVLPSLALAGVSRAESFGMNSPSGIEQTLRNFRGNDFNVKHFYNWHDASPEAYGPRSAPPRSAQEVRQIQASIDANKMLTRKLGNDGVNVRNVINAEQAADGSITFYTD</sequence>
<keyword evidence="3" id="KW-1185">Reference proteome</keyword>
<evidence type="ECO:0000313" key="3">
    <source>
        <dbReference type="Proteomes" id="UP000031368"/>
    </source>
</evidence>
<proteinExistence type="predicted"/>
<feature type="signal peptide" evidence="1">
    <location>
        <begin position="1"/>
        <end position="19"/>
    </location>
</feature>
<dbReference type="KEGG" id="rga:RGR602_CH01402"/>
<dbReference type="HOGENOM" id="CLU_168992_0_0_5"/>
<gene>
    <name evidence="2" type="ORF">RGR602_CH01402</name>
</gene>
<evidence type="ECO:0000256" key="1">
    <source>
        <dbReference type="SAM" id="SignalP"/>
    </source>
</evidence>
<feature type="chain" id="PRO_5002097266" description="DUF4148 domain-containing protein" evidence="1">
    <location>
        <begin position="20"/>
        <end position="119"/>
    </location>
</feature>
<reference evidence="2 3" key="1">
    <citation type="submission" date="2013-11" db="EMBL/GenBank/DDBJ databases">
        <title>Complete genome sequence of Rhizobium gallicum bv. gallicum R602.</title>
        <authorList>
            <person name="Bustos P."/>
            <person name="Santamaria R.I."/>
            <person name="Lozano L."/>
            <person name="Acosta J.L."/>
            <person name="Ormeno-Orrillo E."/>
            <person name="Rogel M.A."/>
            <person name="Romero D."/>
            <person name="Cevallos M.A."/>
            <person name="Martinez-Romero E."/>
            <person name="Gonzalez V."/>
        </authorList>
    </citation>
    <scope>NUCLEOTIDE SEQUENCE [LARGE SCALE GENOMIC DNA]</scope>
    <source>
        <strain evidence="2 3">R602</strain>
    </source>
</reference>
<dbReference type="RefSeq" id="WP_039844508.1">
    <property type="nucleotide sequence ID" value="NZ_CP006877.1"/>
</dbReference>
<accession>A0A0B4WYJ7</accession>
<evidence type="ECO:0000313" key="2">
    <source>
        <dbReference type="EMBL" id="AJD40759.1"/>
    </source>
</evidence>
<dbReference type="Proteomes" id="UP000031368">
    <property type="component" value="Chromosome"/>
</dbReference>
<keyword evidence="1" id="KW-0732">Signal</keyword>
<dbReference type="AlphaFoldDB" id="A0A0B4WYJ7"/>